<organism evidence="1 2">
    <name type="scientific">endosymbiont of Galathealinum brachiosum</name>
    <dbReference type="NCBI Taxonomy" id="2200906"/>
    <lineage>
        <taxon>Bacteria</taxon>
        <taxon>Pseudomonadati</taxon>
        <taxon>Pseudomonadota</taxon>
        <taxon>Gammaproteobacteria</taxon>
        <taxon>sulfur-oxidizing symbionts</taxon>
    </lineage>
</organism>
<evidence type="ECO:0008006" key="3">
    <source>
        <dbReference type="Google" id="ProtNLM"/>
    </source>
</evidence>
<comment type="caution">
    <text evidence="1">The sequence shown here is derived from an EMBL/GenBank/DDBJ whole genome shotgun (WGS) entry which is preliminary data.</text>
</comment>
<evidence type="ECO:0000313" key="1">
    <source>
        <dbReference type="EMBL" id="RDH84938.1"/>
    </source>
</evidence>
<sequence length="329" mass="36306">MIKQNLRITLLFLIISLLYACAPPVKEEPVVLEPEPVVIPVVVEEPEQEVLLPVQQDVLILLSSSAKAYQKIANHLTEALGEHSVQITLSGLPAQDKAVIKDIKASSTVQIIAIGLKAVEAVKGFKNKQIIYTQVIRHKNLIADNVKGVSSLPSPEKLFKDWKQLSPRLSKVAIIAGKNLELYLARAKKAAKAQKIELIIEQVNSDKGFIYKSKKLKSDVGGQWILPDNQILSGKALKEVMAYASRRGREIVVFSPKLLPFGGFFYINPDLKAVADGILQRLSESAGKTTVSGDSVLPVMSHTMGINQNIARQFNLIIPQEYRKYINGK</sequence>
<accession>A0A370DJ49</accession>
<proteinExistence type="predicted"/>
<name>A0A370DJ49_9GAMM</name>
<dbReference type="EMBL" id="QFXC01000007">
    <property type="protein sequence ID" value="RDH84938.1"/>
    <property type="molecule type" value="Genomic_DNA"/>
</dbReference>
<dbReference type="Gene3D" id="3.40.50.2300">
    <property type="match status" value="1"/>
</dbReference>
<reference evidence="1 2" key="1">
    <citation type="journal article" date="2018" name="ISME J.">
        <title>Endosymbiont genomes yield clues of tubeworm success.</title>
        <authorList>
            <person name="Li Y."/>
            <person name="Liles M.R."/>
            <person name="Halanych K.M."/>
        </authorList>
    </citation>
    <scope>NUCLEOTIDE SEQUENCE [LARGE SCALE GENOMIC DNA]</scope>
    <source>
        <strain evidence="1">A1464</strain>
    </source>
</reference>
<dbReference type="Proteomes" id="UP000254266">
    <property type="component" value="Unassembled WGS sequence"/>
</dbReference>
<protein>
    <recommendedName>
        <fullName evidence="3">ABC transporter substrate-binding protein</fullName>
    </recommendedName>
</protein>
<gene>
    <name evidence="1" type="ORF">DIZ80_05600</name>
</gene>
<dbReference type="PROSITE" id="PS51257">
    <property type="entry name" value="PROKAR_LIPOPROTEIN"/>
    <property type="match status" value="1"/>
</dbReference>
<evidence type="ECO:0000313" key="2">
    <source>
        <dbReference type="Proteomes" id="UP000254266"/>
    </source>
</evidence>
<keyword evidence="2" id="KW-1185">Reference proteome</keyword>
<dbReference type="AlphaFoldDB" id="A0A370DJ49"/>